<reference evidence="2 3" key="1">
    <citation type="submission" date="2024-02" db="EMBL/GenBank/DDBJ databases">
        <title>High-quality chromosome-scale genome assembly of Pensacola bahiagrass (Paspalum notatum Flugge var. saurae).</title>
        <authorList>
            <person name="Vega J.M."/>
            <person name="Podio M."/>
            <person name="Orjuela J."/>
            <person name="Siena L.A."/>
            <person name="Pessino S.C."/>
            <person name="Combes M.C."/>
            <person name="Mariac C."/>
            <person name="Albertini E."/>
            <person name="Pupilli F."/>
            <person name="Ortiz J.P.A."/>
            <person name="Leblanc O."/>
        </authorList>
    </citation>
    <scope>NUCLEOTIDE SEQUENCE [LARGE SCALE GENOMIC DNA]</scope>
    <source>
        <strain evidence="2">R1</strain>
        <tissue evidence="2">Leaf</tissue>
    </source>
</reference>
<name>A0AAQ3UA44_PASNO</name>
<evidence type="ECO:0000313" key="3">
    <source>
        <dbReference type="Proteomes" id="UP001341281"/>
    </source>
</evidence>
<gene>
    <name evidence="2" type="ORF">U9M48_033225</name>
</gene>
<feature type="compositionally biased region" description="Polar residues" evidence="1">
    <location>
        <begin position="155"/>
        <end position="176"/>
    </location>
</feature>
<feature type="region of interest" description="Disordered" evidence="1">
    <location>
        <begin position="155"/>
        <end position="223"/>
    </location>
</feature>
<feature type="compositionally biased region" description="Basic residues" evidence="1">
    <location>
        <begin position="214"/>
        <end position="223"/>
    </location>
</feature>
<feature type="compositionally biased region" description="Low complexity" evidence="1">
    <location>
        <begin position="194"/>
        <end position="206"/>
    </location>
</feature>
<organism evidence="2 3">
    <name type="scientific">Paspalum notatum var. saurae</name>
    <dbReference type="NCBI Taxonomy" id="547442"/>
    <lineage>
        <taxon>Eukaryota</taxon>
        <taxon>Viridiplantae</taxon>
        <taxon>Streptophyta</taxon>
        <taxon>Embryophyta</taxon>
        <taxon>Tracheophyta</taxon>
        <taxon>Spermatophyta</taxon>
        <taxon>Magnoliopsida</taxon>
        <taxon>Liliopsida</taxon>
        <taxon>Poales</taxon>
        <taxon>Poaceae</taxon>
        <taxon>PACMAD clade</taxon>
        <taxon>Panicoideae</taxon>
        <taxon>Andropogonodae</taxon>
        <taxon>Paspaleae</taxon>
        <taxon>Paspalinae</taxon>
        <taxon>Paspalum</taxon>
    </lineage>
</organism>
<proteinExistence type="predicted"/>
<evidence type="ECO:0000313" key="2">
    <source>
        <dbReference type="EMBL" id="WVZ86450.1"/>
    </source>
</evidence>
<dbReference type="Proteomes" id="UP001341281">
    <property type="component" value="Chromosome 07"/>
</dbReference>
<protein>
    <submittedName>
        <fullName evidence="2">Uncharacterized protein</fullName>
    </submittedName>
</protein>
<keyword evidence="3" id="KW-1185">Reference proteome</keyword>
<sequence>MTMGAPPHYQIAMPASGKHRSGTACSYGRRCGTARAALFLACEATQSVTTAASVHRYRHIWSRSSVSRGNMATICGAPWTVLVQPHNCTHDFRTFDEIAVFWWNNKKTRRHLPQLLHCCCCHGFLLFISIHLGKSSLLSAKTNLLQRSLKLRSKGSNDTGLSINLKKQGSKKSMTSSRKKPKEKPFTAATDHNSSQPSSKSQAPPSVKDVAIHPGKRGLSRHSLAKNMRTAAWRKLPVSTDTTPDTTCASAGTKRSKTQKQCAILEMKEGRFCFFGAIPNANPNIVDAASDTEDAVLSEDT</sequence>
<evidence type="ECO:0000256" key="1">
    <source>
        <dbReference type="SAM" id="MobiDB-lite"/>
    </source>
</evidence>
<accession>A0AAQ3UA44</accession>
<dbReference type="AlphaFoldDB" id="A0AAQ3UA44"/>
<dbReference type="EMBL" id="CP144751">
    <property type="protein sequence ID" value="WVZ86450.1"/>
    <property type="molecule type" value="Genomic_DNA"/>
</dbReference>